<dbReference type="PANTHER" id="PTHR13256:SF16">
    <property type="entry name" value="ALPHA_BETA-TUBULIN-N-ACETYLTRANSFERASE 9"/>
    <property type="match status" value="1"/>
</dbReference>
<dbReference type="InterPro" id="IPR039135">
    <property type="entry name" value="NAT9-like"/>
</dbReference>
<evidence type="ECO:0000259" key="4">
    <source>
        <dbReference type="PROSITE" id="PS51186"/>
    </source>
</evidence>
<dbReference type="Gene3D" id="3.40.630.30">
    <property type="match status" value="1"/>
</dbReference>
<evidence type="ECO:0000256" key="1">
    <source>
        <dbReference type="ARBA" id="ARBA00009342"/>
    </source>
</evidence>
<dbReference type="PANTHER" id="PTHR13256">
    <property type="entry name" value="N-ACETYLTRANSFERASE 9"/>
    <property type="match status" value="1"/>
</dbReference>
<dbReference type="Proteomes" id="UP000887575">
    <property type="component" value="Unassembled WGS sequence"/>
</dbReference>
<proteinExistence type="inferred from homology"/>
<evidence type="ECO:0000313" key="6">
    <source>
        <dbReference type="WBParaSite" id="MBELARI_LOCUS13272"/>
    </source>
</evidence>
<dbReference type="WBParaSite" id="MBELARI_LOCUS13272">
    <property type="protein sequence ID" value="MBELARI_LOCUS13272"/>
    <property type="gene ID" value="MBELARI_LOCUS13272"/>
</dbReference>
<keyword evidence="3" id="KW-0012">Acyltransferase</keyword>
<dbReference type="InterPro" id="IPR016181">
    <property type="entry name" value="Acyl_CoA_acyltransferase"/>
</dbReference>
<keyword evidence="5" id="KW-1185">Reference proteome</keyword>
<dbReference type="GO" id="GO:0008080">
    <property type="term" value="F:N-acetyltransferase activity"/>
    <property type="evidence" value="ECO:0007669"/>
    <property type="project" value="InterPro"/>
</dbReference>
<name>A0AAF3EH10_9BILA</name>
<sequence>MRINQETKIEGDGIGLYPYQARFVDNYNKWMQDEELQAATCSEPLTIEEEYEMQRKWAEDEDKLTFIIVDRDKVLEGDPTEAMVGDVNLFLDHETKTAECEVMIAAKDARRKGFALEAMTLMIGYGIRFVKVENFFAVITEDNQRSMALFEKLGFVQSDYISVFKQYKYKLPNDRLDEFVQRLDKANIKNLDAA</sequence>
<evidence type="ECO:0000256" key="3">
    <source>
        <dbReference type="ARBA" id="ARBA00023315"/>
    </source>
</evidence>
<evidence type="ECO:0000256" key="2">
    <source>
        <dbReference type="ARBA" id="ARBA00022679"/>
    </source>
</evidence>
<dbReference type="AlphaFoldDB" id="A0AAF3EH10"/>
<dbReference type="PROSITE" id="PS51186">
    <property type="entry name" value="GNAT"/>
    <property type="match status" value="1"/>
</dbReference>
<dbReference type="SUPFAM" id="SSF55729">
    <property type="entry name" value="Acyl-CoA N-acyltransferases (Nat)"/>
    <property type="match status" value="1"/>
</dbReference>
<comment type="similarity">
    <text evidence="1">Belongs to the acetyltransferase family. GNAT subfamily.</text>
</comment>
<organism evidence="5 6">
    <name type="scientific">Mesorhabditis belari</name>
    <dbReference type="NCBI Taxonomy" id="2138241"/>
    <lineage>
        <taxon>Eukaryota</taxon>
        <taxon>Metazoa</taxon>
        <taxon>Ecdysozoa</taxon>
        <taxon>Nematoda</taxon>
        <taxon>Chromadorea</taxon>
        <taxon>Rhabditida</taxon>
        <taxon>Rhabditina</taxon>
        <taxon>Rhabditomorpha</taxon>
        <taxon>Rhabditoidea</taxon>
        <taxon>Rhabditidae</taxon>
        <taxon>Mesorhabditinae</taxon>
        <taxon>Mesorhabditis</taxon>
    </lineage>
</organism>
<dbReference type="Pfam" id="PF13302">
    <property type="entry name" value="Acetyltransf_3"/>
    <property type="match status" value="1"/>
</dbReference>
<reference evidence="6" key="1">
    <citation type="submission" date="2024-02" db="UniProtKB">
        <authorList>
            <consortium name="WormBaseParasite"/>
        </authorList>
    </citation>
    <scope>IDENTIFICATION</scope>
</reference>
<keyword evidence="2" id="KW-0808">Transferase</keyword>
<dbReference type="InterPro" id="IPR000182">
    <property type="entry name" value="GNAT_dom"/>
</dbReference>
<evidence type="ECO:0000313" key="5">
    <source>
        <dbReference type="Proteomes" id="UP000887575"/>
    </source>
</evidence>
<accession>A0AAF3EH10</accession>
<feature type="domain" description="N-acetyltransferase" evidence="4">
    <location>
        <begin position="34"/>
        <end position="178"/>
    </location>
</feature>
<protein>
    <submittedName>
        <fullName evidence="6">N-acetyltransferase domain-containing protein</fullName>
    </submittedName>
</protein>